<gene>
    <name evidence="5" type="ORF">GTC17253_18010</name>
</gene>
<dbReference type="PANTHER" id="PTHR30146">
    <property type="entry name" value="LACI-RELATED TRANSCRIPTIONAL REPRESSOR"/>
    <property type="match status" value="1"/>
</dbReference>
<accession>A0AB33J0M1</accession>
<keyword evidence="1" id="KW-0805">Transcription regulation</keyword>
<evidence type="ECO:0000256" key="3">
    <source>
        <dbReference type="ARBA" id="ARBA00023163"/>
    </source>
</evidence>
<sequence>MIRLILLTDFTEGFSHRLLQGILRYAKKLSHDAWVVCRMPPSYKEKNGIQGVVDWALNWKADAIVGQFNHDDDVELFAKNGILAVAQDYKRRFTQIPNITSNYIETGRMVARYFLSKGFRHFAFCGYEDTVWSDERCEGYFRCIEEAGFADNFYTYKKQILETLWYYDSSSLAEWLKSLPPRTALFCCDDNQGNKIEEACKSIGISIPGDIAVMGVDNDEVICELSDPTLSSINLDIAGGGYETARLIAEHLKNPETPLHDVMIQPQTIVSRNSTNLFATDDPYVFKALKLIHRNICKQLTVSDLLKELPLSRRLLEIKFKQVTGQSIYNYIMVKRIDFFARMLEESDTPIKELASTMDVGSYGSLMSLFKKMKGCTPSEYRNRHR</sequence>
<dbReference type="InterPro" id="IPR046335">
    <property type="entry name" value="LacI/GalR-like_sensor"/>
</dbReference>
<feature type="domain" description="HTH araC/xylS-type" evidence="4">
    <location>
        <begin position="286"/>
        <end position="384"/>
    </location>
</feature>
<dbReference type="CDD" id="cd01543">
    <property type="entry name" value="PBP1_XylR"/>
    <property type="match status" value="1"/>
</dbReference>
<name>A0AB33J0M1_9BACT</name>
<keyword evidence="2" id="KW-0238">DNA-binding</keyword>
<dbReference type="AlphaFoldDB" id="A0AB33J0M1"/>
<dbReference type="Pfam" id="PF13377">
    <property type="entry name" value="Peripla_BP_3"/>
    <property type="match status" value="1"/>
</dbReference>
<dbReference type="Pfam" id="PF12833">
    <property type="entry name" value="HTH_18"/>
    <property type="match status" value="1"/>
</dbReference>
<keyword evidence="3" id="KW-0804">Transcription</keyword>
<dbReference type="Gene3D" id="3.40.50.2300">
    <property type="match status" value="2"/>
</dbReference>
<evidence type="ECO:0000256" key="2">
    <source>
        <dbReference type="ARBA" id="ARBA00023125"/>
    </source>
</evidence>
<dbReference type="InterPro" id="IPR009057">
    <property type="entry name" value="Homeodomain-like_sf"/>
</dbReference>
<dbReference type="SMART" id="SM00342">
    <property type="entry name" value="HTH_ARAC"/>
    <property type="match status" value="1"/>
</dbReference>
<evidence type="ECO:0000313" key="5">
    <source>
        <dbReference type="EMBL" id="BFO71835.1"/>
    </source>
</evidence>
<dbReference type="PROSITE" id="PS01124">
    <property type="entry name" value="HTH_ARAC_FAMILY_2"/>
    <property type="match status" value="1"/>
</dbReference>
<organism evidence="5">
    <name type="scientific">Prevotella sp. GTC17253</name>
    <dbReference type="NCBI Taxonomy" id="3236793"/>
    <lineage>
        <taxon>Bacteria</taxon>
        <taxon>Pseudomonadati</taxon>
        <taxon>Bacteroidota</taxon>
        <taxon>Bacteroidia</taxon>
        <taxon>Bacteroidales</taxon>
        <taxon>Prevotellaceae</taxon>
        <taxon>Prevotella</taxon>
    </lineage>
</organism>
<dbReference type="InterPro" id="IPR018060">
    <property type="entry name" value="HTH_AraC"/>
</dbReference>
<dbReference type="GO" id="GO:0000976">
    <property type="term" value="F:transcription cis-regulatory region binding"/>
    <property type="evidence" value="ECO:0007669"/>
    <property type="project" value="TreeGrafter"/>
</dbReference>
<dbReference type="SUPFAM" id="SSF53822">
    <property type="entry name" value="Periplasmic binding protein-like I"/>
    <property type="match status" value="1"/>
</dbReference>
<evidence type="ECO:0000259" key="4">
    <source>
        <dbReference type="PROSITE" id="PS01124"/>
    </source>
</evidence>
<dbReference type="GO" id="GO:0003700">
    <property type="term" value="F:DNA-binding transcription factor activity"/>
    <property type="evidence" value="ECO:0007669"/>
    <property type="project" value="InterPro"/>
</dbReference>
<proteinExistence type="predicted"/>
<dbReference type="SUPFAM" id="SSF46689">
    <property type="entry name" value="Homeodomain-like"/>
    <property type="match status" value="1"/>
</dbReference>
<dbReference type="EMBL" id="AP035785">
    <property type="protein sequence ID" value="BFO71835.1"/>
    <property type="molecule type" value="Genomic_DNA"/>
</dbReference>
<protein>
    <submittedName>
        <fullName evidence="5">Substrate-binding domain-containing protein</fullName>
    </submittedName>
</protein>
<dbReference type="InterPro" id="IPR028082">
    <property type="entry name" value="Peripla_BP_I"/>
</dbReference>
<evidence type="ECO:0000256" key="1">
    <source>
        <dbReference type="ARBA" id="ARBA00023015"/>
    </source>
</evidence>
<reference evidence="5" key="1">
    <citation type="submission" date="2024-07" db="EMBL/GenBank/DDBJ databases">
        <title>Complete genome sequence of Prevotella sp. YM-2024 GTC17253.</title>
        <authorList>
            <person name="Hayashi M."/>
            <person name="Muto Y."/>
            <person name="Tanaka K."/>
            <person name="Niwa H."/>
        </authorList>
    </citation>
    <scope>NUCLEOTIDE SEQUENCE</scope>
    <source>
        <strain evidence="5">GTC17253</strain>
    </source>
</reference>
<dbReference type="PANTHER" id="PTHR30146:SF24">
    <property type="entry name" value="XYLOSE OPERON REGULATORY PROTEIN"/>
    <property type="match status" value="1"/>
</dbReference>
<dbReference type="Gene3D" id="1.10.10.60">
    <property type="entry name" value="Homeodomain-like"/>
    <property type="match status" value="1"/>
</dbReference>